<dbReference type="PRINTS" id="PR00404">
    <property type="entry name" value="MADSDOMAIN"/>
</dbReference>
<dbReference type="InterPro" id="IPR036879">
    <property type="entry name" value="TF_MADSbox_sf"/>
</dbReference>
<keyword evidence="8" id="KW-1185">Reference proteome</keyword>
<dbReference type="Pfam" id="PF00319">
    <property type="entry name" value="SRF-TF"/>
    <property type="match status" value="1"/>
</dbReference>
<dbReference type="GO" id="GO:0046983">
    <property type="term" value="F:protein dimerization activity"/>
    <property type="evidence" value="ECO:0007669"/>
    <property type="project" value="InterPro"/>
</dbReference>
<evidence type="ECO:0000256" key="1">
    <source>
        <dbReference type="ARBA" id="ARBA00004123"/>
    </source>
</evidence>
<name>A0A830CYZ0_9LAMI</name>
<dbReference type="SMART" id="SM00432">
    <property type="entry name" value="MADS"/>
    <property type="match status" value="1"/>
</dbReference>
<dbReference type="CDD" id="cd00266">
    <property type="entry name" value="MADS_SRF_like"/>
    <property type="match status" value="1"/>
</dbReference>
<evidence type="ECO:0000256" key="2">
    <source>
        <dbReference type="ARBA" id="ARBA00023015"/>
    </source>
</evidence>
<evidence type="ECO:0000259" key="6">
    <source>
        <dbReference type="PROSITE" id="PS50066"/>
    </source>
</evidence>
<dbReference type="InterPro" id="IPR033897">
    <property type="entry name" value="SRF-like_MADS-box"/>
</dbReference>
<sequence length="226" mass="26228">MARKKVALAYIRNDASRKASLKKRKRGLINKVREISTLCAVDACVVIYTPHNRVPEVWPSLEQARVVLTHYLAVLEIDRYDKELDPESFMLKRLRKKREKLERIRRENKRKHLEWFMYRCMAGRDNMDCFDMRDRAEMGWVINQVMRDIRSRMEKFMVSGGGDGQDASTSAAAVMAPPPVVVEEECVNSSLMDLLLSPPEEESTWLDWDIGSLSYPHLFNESGSEM</sequence>
<reference evidence="7" key="1">
    <citation type="submission" date="2020-07" db="EMBL/GenBank/DDBJ databases">
        <title>Ethylene signaling mediates host invasion by parasitic plants.</title>
        <authorList>
            <person name="Yoshida S."/>
        </authorList>
    </citation>
    <scope>NUCLEOTIDE SEQUENCE</scope>
    <source>
        <strain evidence="7">Okayama</strain>
    </source>
</reference>
<proteinExistence type="predicted"/>
<comment type="subcellular location">
    <subcellularLocation>
        <location evidence="1">Nucleus</location>
    </subcellularLocation>
</comment>
<dbReference type="SUPFAM" id="SSF55455">
    <property type="entry name" value="SRF-like"/>
    <property type="match status" value="1"/>
</dbReference>
<evidence type="ECO:0000313" key="8">
    <source>
        <dbReference type="Proteomes" id="UP000653305"/>
    </source>
</evidence>
<dbReference type="GO" id="GO:0045944">
    <property type="term" value="P:positive regulation of transcription by RNA polymerase II"/>
    <property type="evidence" value="ECO:0007669"/>
    <property type="project" value="InterPro"/>
</dbReference>
<dbReference type="GO" id="GO:0005634">
    <property type="term" value="C:nucleus"/>
    <property type="evidence" value="ECO:0007669"/>
    <property type="project" value="UniProtKB-SubCell"/>
</dbReference>
<dbReference type="InterPro" id="IPR002100">
    <property type="entry name" value="TF_MADSbox"/>
</dbReference>
<evidence type="ECO:0000256" key="4">
    <source>
        <dbReference type="ARBA" id="ARBA00023163"/>
    </source>
</evidence>
<dbReference type="GO" id="GO:0000981">
    <property type="term" value="F:DNA-binding transcription factor activity, RNA polymerase II-specific"/>
    <property type="evidence" value="ECO:0007669"/>
    <property type="project" value="InterPro"/>
</dbReference>
<comment type="caution">
    <text evidence="7">The sequence shown here is derived from an EMBL/GenBank/DDBJ whole genome shotgun (WGS) entry which is preliminary data.</text>
</comment>
<feature type="domain" description="MADS-box" evidence="6">
    <location>
        <begin position="1"/>
        <end position="56"/>
    </location>
</feature>
<protein>
    <submittedName>
        <fullName evidence="7">Agamous-like mads-box protein agl80</fullName>
    </submittedName>
</protein>
<organism evidence="7 8">
    <name type="scientific">Phtheirospermum japonicum</name>
    <dbReference type="NCBI Taxonomy" id="374723"/>
    <lineage>
        <taxon>Eukaryota</taxon>
        <taxon>Viridiplantae</taxon>
        <taxon>Streptophyta</taxon>
        <taxon>Embryophyta</taxon>
        <taxon>Tracheophyta</taxon>
        <taxon>Spermatophyta</taxon>
        <taxon>Magnoliopsida</taxon>
        <taxon>eudicotyledons</taxon>
        <taxon>Gunneridae</taxon>
        <taxon>Pentapetalae</taxon>
        <taxon>asterids</taxon>
        <taxon>lamiids</taxon>
        <taxon>Lamiales</taxon>
        <taxon>Orobanchaceae</taxon>
        <taxon>Orobanchaceae incertae sedis</taxon>
        <taxon>Phtheirospermum</taxon>
    </lineage>
</organism>
<dbReference type="AlphaFoldDB" id="A0A830CYZ0"/>
<dbReference type="OrthoDB" id="779403at2759"/>
<dbReference type="PROSITE" id="PS50066">
    <property type="entry name" value="MADS_BOX_2"/>
    <property type="match status" value="1"/>
</dbReference>
<keyword evidence="2" id="KW-0805">Transcription regulation</keyword>
<evidence type="ECO:0000256" key="5">
    <source>
        <dbReference type="ARBA" id="ARBA00023242"/>
    </source>
</evidence>
<dbReference type="GO" id="GO:0000987">
    <property type="term" value="F:cis-regulatory region sequence-specific DNA binding"/>
    <property type="evidence" value="ECO:0007669"/>
    <property type="project" value="InterPro"/>
</dbReference>
<keyword evidence="5" id="KW-0539">Nucleus</keyword>
<evidence type="ECO:0000256" key="3">
    <source>
        <dbReference type="ARBA" id="ARBA00023125"/>
    </source>
</evidence>
<gene>
    <name evidence="7" type="ORF">PHJA_002573900</name>
</gene>
<accession>A0A830CYZ0</accession>
<dbReference type="InterPro" id="IPR050142">
    <property type="entry name" value="MADS-box/MEF2_TF"/>
</dbReference>
<evidence type="ECO:0000313" key="7">
    <source>
        <dbReference type="EMBL" id="GFQ04300.1"/>
    </source>
</evidence>
<keyword evidence="3" id="KW-0238">DNA-binding</keyword>
<keyword evidence="4" id="KW-0804">Transcription</keyword>
<dbReference type="EMBL" id="BMAC01000928">
    <property type="protein sequence ID" value="GFQ04300.1"/>
    <property type="molecule type" value="Genomic_DNA"/>
</dbReference>
<dbReference type="Proteomes" id="UP000653305">
    <property type="component" value="Unassembled WGS sequence"/>
</dbReference>
<dbReference type="PANTHER" id="PTHR48019">
    <property type="entry name" value="SERUM RESPONSE FACTOR HOMOLOG"/>
    <property type="match status" value="1"/>
</dbReference>
<dbReference type="Gene3D" id="3.40.1810.10">
    <property type="entry name" value="Transcription factor, MADS-box"/>
    <property type="match status" value="1"/>
</dbReference>